<dbReference type="Gene3D" id="3.60.15.10">
    <property type="entry name" value="Ribonuclease Z/Hydroxyacylglutathione hydrolase-like"/>
    <property type="match status" value="1"/>
</dbReference>
<reference evidence="1 2" key="1">
    <citation type="submission" date="2023-12" db="EMBL/GenBank/DDBJ databases">
        <title>Pseudomonas machongensis sp. nov., isolated from wilted pepper plants (Capsicum annuum).</title>
        <authorList>
            <person name="Qiu M."/>
            <person name="Li Y."/>
            <person name="Liu Q."/>
            <person name="Zhang X."/>
            <person name="Huang Y."/>
            <person name="Guo R."/>
            <person name="Hu M."/>
            <person name="Zhou J."/>
            <person name="Zhou X."/>
        </authorList>
    </citation>
    <scope>NUCLEOTIDE SEQUENCE [LARGE SCALE GENOMIC DNA]</scope>
    <source>
        <strain evidence="1 2">MH2</strain>
    </source>
</reference>
<organism evidence="1 2">
    <name type="scientific">Pseudomonas machongensis</name>
    <dbReference type="NCBI Taxonomy" id="3110229"/>
    <lineage>
        <taxon>Bacteria</taxon>
        <taxon>Pseudomonadati</taxon>
        <taxon>Pseudomonadota</taxon>
        <taxon>Gammaproteobacteria</taxon>
        <taxon>Pseudomonadales</taxon>
        <taxon>Pseudomonadaceae</taxon>
        <taxon>Pseudomonas</taxon>
    </lineage>
</organism>
<dbReference type="RefSeq" id="WP_323454663.1">
    <property type="nucleotide sequence ID" value="NZ_JAYFUI010000195.1"/>
</dbReference>
<keyword evidence="2" id="KW-1185">Reference proteome</keyword>
<sequence>MPRQTKDASEATHFALLDDIVDILVGGKLRPHAILDCITRKAAEDLKDTTWRNLNGEQREALNRSTLLSVPLDELCRAHPRLTPESGWLSFHMAPAEQGSDAENTVTASYVSLSGTNEENQLPRFTLSNIKPTPHPFRKLAFLTDLQARKQEILDVLENSCDEGLNSSRDVVVYDIGQGSATALVDWRGRPVIFFDLGWPTSFNARTRPAHPPALFDPEKCPICRETSRPPAPVILSHWDFDHWAYAIENDRYDYTRNAAKMRFKPEAIDRPWILPKPPRIGNTKGLGPTHMRLLTELPQRLLWPTRLHSIKFSAGTVTRTDSRIDPCNRNNQGLAWFVGTSSNAETLLLPGDASYDHLRLPAGGANITHLLASHHGGIANGIATHLTGAGTYRKLVISVGDNNSHDHPNTTILAAYSHAGWPSPLLTQTRLPVRGSVFHNGSVLMNLPHSPPPHFARRCRCICTCVRAANLVPTQ</sequence>
<evidence type="ECO:0000313" key="1">
    <source>
        <dbReference type="EMBL" id="MEA5674682.1"/>
    </source>
</evidence>
<dbReference type="EMBL" id="JAYFUI010000195">
    <property type="protein sequence ID" value="MEA5674682.1"/>
    <property type="molecule type" value="Genomic_DNA"/>
</dbReference>
<dbReference type="InterPro" id="IPR036866">
    <property type="entry name" value="RibonucZ/Hydroxyglut_hydro"/>
</dbReference>
<comment type="caution">
    <text evidence="1">The sequence shown here is derived from an EMBL/GenBank/DDBJ whole genome shotgun (WGS) entry which is preliminary data.</text>
</comment>
<gene>
    <name evidence="1" type="ORF">VA602_25545</name>
</gene>
<protein>
    <submittedName>
        <fullName evidence="1">Uncharacterized protein</fullName>
    </submittedName>
</protein>
<accession>A0ABU5VN40</accession>
<proteinExistence type="predicted"/>
<evidence type="ECO:0000313" key="2">
    <source>
        <dbReference type="Proteomes" id="UP001302573"/>
    </source>
</evidence>
<dbReference type="Proteomes" id="UP001302573">
    <property type="component" value="Unassembled WGS sequence"/>
</dbReference>
<name>A0ABU5VN40_9PSED</name>